<dbReference type="AlphaFoldDB" id="A0A892ZEE1"/>
<evidence type="ECO:0000259" key="2">
    <source>
        <dbReference type="PROSITE" id="PS51782"/>
    </source>
</evidence>
<feature type="chain" id="PRO_5034560906" evidence="1">
    <location>
        <begin position="24"/>
        <end position="678"/>
    </location>
</feature>
<evidence type="ECO:0000256" key="1">
    <source>
        <dbReference type="SAM" id="SignalP"/>
    </source>
</evidence>
<dbReference type="CDD" id="cd16894">
    <property type="entry name" value="MltD-like"/>
    <property type="match status" value="1"/>
</dbReference>
<dbReference type="Proteomes" id="UP000653156">
    <property type="component" value="Chromosome"/>
</dbReference>
<feature type="domain" description="LysM" evidence="2">
    <location>
        <begin position="324"/>
        <end position="367"/>
    </location>
</feature>
<dbReference type="Pfam" id="PF01476">
    <property type="entry name" value="LysM"/>
    <property type="match status" value="3"/>
</dbReference>
<protein>
    <submittedName>
        <fullName evidence="3">LysM peptidoglycan-binding domain-containing protein</fullName>
    </submittedName>
</protein>
<dbReference type="SUPFAM" id="SSF53955">
    <property type="entry name" value="Lysozyme-like"/>
    <property type="match status" value="1"/>
</dbReference>
<accession>A0A892ZEE1</accession>
<dbReference type="EMBL" id="CP069798">
    <property type="protein sequence ID" value="QRQ81023.1"/>
    <property type="molecule type" value="Genomic_DNA"/>
</dbReference>
<dbReference type="Gene3D" id="3.10.350.10">
    <property type="entry name" value="LysM domain"/>
    <property type="match status" value="3"/>
</dbReference>
<dbReference type="Pfam" id="PF01464">
    <property type="entry name" value="SLT"/>
    <property type="match status" value="1"/>
</dbReference>
<dbReference type="PANTHER" id="PTHR33734:SF22">
    <property type="entry name" value="MEMBRANE-BOUND LYTIC MUREIN TRANSGLYCOSYLASE D"/>
    <property type="match status" value="1"/>
</dbReference>
<dbReference type="SUPFAM" id="SSF54106">
    <property type="entry name" value="LysM domain"/>
    <property type="match status" value="2"/>
</dbReference>
<reference evidence="3" key="1">
    <citation type="submission" date="2021-02" db="EMBL/GenBank/DDBJ databases">
        <title>Neisseriaceae sp. 26B isolated from the cloaca of a Common Toad-headed Turtle (Mesoclemmys nasuta).</title>
        <authorList>
            <person name="Spergser J."/>
            <person name="Busse H.-J."/>
        </authorList>
    </citation>
    <scope>NUCLEOTIDE SEQUENCE</scope>
    <source>
        <strain evidence="3">26B</strain>
    </source>
</reference>
<feature type="domain" description="LysM" evidence="2">
    <location>
        <begin position="562"/>
        <end position="605"/>
    </location>
</feature>
<dbReference type="RefSeq" id="WP_230338308.1">
    <property type="nucleotide sequence ID" value="NZ_CP069798.1"/>
</dbReference>
<keyword evidence="4" id="KW-1185">Reference proteome</keyword>
<name>A0A892ZEE1_9NEIS</name>
<dbReference type="PANTHER" id="PTHR33734">
    <property type="entry name" value="LYSM DOMAIN-CONTAINING GPI-ANCHORED PROTEIN 2"/>
    <property type="match status" value="1"/>
</dbReference>
<sequence length="678" mass="72149">MTKLKTIALALAGLVFTPTLTLAQSYNGNTIGLALMNLNAATLKGAPYTMGDIWGRLRQDFRMGEVNPELVRRHEQYYASRSPYFNRTIARSQPYLYHIVSEVEKRQMPAEIALLPFIESAFVTKAKSHVGASGLWQFMPATGRHYGLEQTALYDGRHDVYAATDAALNYLQYLHGLFGDWSLALAAYNWGEGSVGRAIARAQAQGLDPVYENLRMPDETRNYVPKLLAVRNLINNPQAFGLDLAKIDNKPYFKVVDVDQPLDIQAAARLANISETEFLSLNPGFNLPVFMPKTSRKMLLPVAAVSVFEKNYRQANKDELLSWDVYTAYSSTSLADIAAQSGMSVSEIKRLNKLSGNNITAGRSLLLAKNSLSSGVAAFSRVDDTDPLLAQALAQPDMKPVLAPAAAALAVVSVPQAPAPAITSTTPQAAPSSASTTAVTAPARMLADATPAAAAQTLANSVVSSSVDTTENLPDTANNVLANADTRTDAPVQAATEHNDPLLALAQTATVNTTATPVADMDVRASVQAALAKAEAEEAKAARLATAENSRRQAASAAATPSTHKVKSGDTLFSIAQRYNLNVADLVSANKLKGSSIHSGQVLNVALNSKGANQGKLQAASGKGRTKAAAQPASYTVKKGDTLHAIANRFNVPVATLQKLNKTNAALQPGQKIKLTGI</sequence>
<dbReference type="CDD" id="cd00118">
    <property type="entry name" value="LysM"/>
    <property type="match status" value="3"/>
</dbReference>
<dbReference type="KEGG" id="ptes:JQU52_09810"/>
<dbReference type="InterPro" id="IPR008258">
    <property type="entry name" value="Transglycosylase_SLT_dom_1"/>
</dbReference>
<evidence type="ECO:0000313" key="4">
    <source>
        <dbReference type="Proteomes" id="UP000653156"/>
    </source>
</evidence>
<dbReference type="Gene3D" id="1.10.530.10">
    <property type="match status" value="1"/>
</dbReference>
<dbReference type="SMART" id="SM00257">
    <property type="entry name" value="LysM"/>
    <property type="match status" value="3"/>
</dbReference>
<dbReference type="InterPro" id="IPR018392">
    <property type="entry name" value="LysM"/>
</dbReference>
<evidence type="ECO:0000313" key="3">
    <source>
        <dbReference type="EMBL" id="QRQ81023.1"/>
    </source>
</evidence>
<proteinExistence type="predicted"/>
<feature type="domain" description="LysM" evidence="2">
    <location>
        <begin position="633"/>
        <end position="675"/>
    </location>
</feature>
<gene>
    <name evidence="3" type="ORF">JQU52_09810</name>
</gene>
<organism evidence="3 4">
    <name type="scientific">Paralysiella testudinis</name>
    <dbReference type="NCBI Taxonomy" id="2809020"/>
    <lineage>
        <taxon>Bacteria</taxon>
        <taxon>Pseudomonadati</taxon>
        <taxon>Pseudomonadota</taxon>
        <taxon>Betaproteobacteria</taxon>
        <taxon>Neisseriales</taxon>
        <taxon>Neisseriaceae</taxon>
        <taxon>Paralysiella</taxon>
    </lineage>
</organism>
<keyword evidence="1" id="KW-0732">Signal</keyword>
<dbReference type="InterPro" id="IPR036779">
    <property type="entry name" value="LysM_dom_sf"/>
</dbReference>
<dbReference type="InterPro" id="IPR023346">
    <property type="entry name" value="Lysozyme-like_dom_sf"/>
</dbReference>
<feature type="signal peptide" evidence="1">
    <location>
        <begin position="1"/>
        <end position="23"/>
    </location>
</feature>
<dbReference type="PROSITE" id="PS51782">
    <property type="entry name" value="LYSM"/>
    <property type="match status" value="3"/>
</dbReference>